<evidence type="ECO:0000259" key="2">
    <source>
        <dbReference type="Pfam" id="PF10373"/>
    </source>
</evidence>
<accession>A0A367JRU8</accession>
<dbReference type="PANTHER" id="PTHR15696">
    <property type="entry name" value="SMG-7 SUPPRESSOR WITH MORPHOLOGICAL EFFECT ON GENITALIA PROTEIN 7"/>
    <property type="match status" value="1"/>
</dbReference>
<proteinExistence type="predicted"/>
<dbReference type="GO" id="GO:0042162">
    <property type="term" value="F:telomeric DNA binding"/>
    <property type="evidence" value="ECO:0007669"/>
    <property type="project" value="TreeGrafter"/>
</dbReference>
<dbReference type="Gene3D" id="1.25.40.10">
    <property type="entry name" value="Tetratricopeptide repeat domain"/>
    <property type="match status" value="1"/>
</dbReference>
<dbReference type="InterPro" id="IPR045153">
    <property type="entry name" value="Est1/Ebs1-like"/>
</dbReference>
<feature type="domain" description="DNA/RNA-binding" evidence="2">
    <location>
        <begin position="38"/>
        <end position="332"/>
    </location>
</feature>
<dbReference type="AlphaFoldDB" id="A0A367JRU8"/>
<evidence type="ECO:0008006" key="6">
    <source>
        <dbReference type="Google" id="ProtNLM"/>
    </source>
</evidence>
<evidence type="ECO:0000259" key="3">
    <source>
        <dbReference type="Pfam" id="PF13638"/>
    </source>
</evidence>
<sequence>LGHLLQFNYICLGDLSRYHAQQAMQSKNKKYREYWELAKTCYLKAVDVLRLSGKPYNQLALVSISNGNAIDVVWYYCMSLAVKMPSTVARDNLNSFYSRLKPNSAKSVTDQTPIHLISQFVESFLYMHKTIMFPQTEENEGFPDILPITDKLGQAIHDVAVNQDEKTSTILHILKTTLTRTITISLISIWIAGEKLKDKANYALRPQILSSQVYLYTFVFSLLKSTYRFSKEAFEKMQDKSLVSVIDDILLQGLGIWSVFISTNLNGLSQQCSTLSSRHRDTEKKALINAVQSLVSLLVSHPSFPDPVLNTLPSTFPISEDLYLLGLVPLISFHQTVDFFKEKVYESEQNTEAKRQVRWGRVREMIKKMADSTAFEFIHYNQSEHNYSIVDENAKRQQQNRFMKALATQRLIEQVSSLEKNVTRLSLPLPSVKVDDVPKEVYLCVVDVTVFLDGLSKVKKWANQSVGQSSLEIIVPLEVIDLLDDYKKGGSHMNIQARESNRYLDEKLLASKVKETVNGSSLRTQKIDEKLSNWSYAKDYWIGEESNPSKLDDMILSEHERNESSDDDDDAVSIASESSSGSSILAPKSRRTRDELSDIESFTFDDVPKKYQQLLSCLLFFHKQQVQSGHQPERLVLVTNDEDLAFWAELFGDLMTGNRLLVKTVNDWDKLISKADFEESFKHIRKHR</sequence>
<dbReference type="SUPFAM" id="SSF48452">
    <property type="entry name" value="TPR-like"/>
    <property type="match status" value="1"/>
</dbReference>
<gene>
    <name evidence="4" type="ORF">CU098_007893</name>
</gene>
<organism evidence="4 5">
    <name type="scientific">Rhizopus stolonifer</name>
    <name type="common">Rhizopus nigricans</name>
    <dbReference type="NCBI Taxonomy" id="4846"/>
    <lineage>
        <taxon>Eukaryota</taxon>
        <taxon>Fungi</taxon>
        <taxon>Fungi incertae sedis</taxon>
        <taxon>Mucoromycota</taxon>
        <taxon>Mucoromycotina</taxon>
        <taxon>Mucoromycetes</taxon>
        <taxon>Mucorales</taxon>
        <taxon>Mucorineae</taxon>
        <taxon>Rhizopodaceae</taxon>
        <taxon>Rhizopus</taxon>
    </lineage>
</organism>
<feature type="non-terminal residue" evidence="4">
    <location>
        <position position="1"/>
    </location>
</feature>
<dbReference type="GO" id="GO:0070034">
    <property type="term" value="F:telomerase RNA binding"/>
    <property type="evidence" value="ECO:0007669"/>
    <property type="project" value="TreeGrafter"/>
</dbReference>
<feature type="region of interest" description="Disordered" evidence="1">
    <location>
        <begin position="559"/>
        <end position="589"/>
    </location>
</feature>
<dbReference type="InterPro" id="IPR011990">
    <property type="entry name" value="TPR-like_helical_dom_sf"/>
</dbReference>
<reference evidence="4 5" key="1">
    <citation type="journal article" date="2018" name="G3 (Bethesda)">
        <title>Phylogenetic and Phylogenomic Definition of Rhizopus Species.</title>
        <authorList>
            <person name="Gryganskyi A.P."/>
            <person name="Golan J."/>
            <person name="Dolatabadi S."/>
            <person name="Mondo S."/>
            <person name="Robb S."/>
            <person name="Idnurm A."/>
            <person name="Muszewska A."/>
            <person name="Steczkiewicz K."/>
            <person name="Masonjones S."/>
            <person name="Liao H.L."/>
            <person name="Gajdeczka M.T."/>
            <person name="Anike F."/>
            <person name="Vuek A."/>
            <person name="Anishchenko I.M."/>
            <person name="Voigt K."/>
            <person name="de Hoog G.S."/>
            <person name="Smith M.E."/>
            <person name="Heitman J."/>
            <person name="Vilgalys R."/>
            <person name="Stajich J.E."/>
        </authorList>
    </citation>
    <scope>NUCLEOTIDE SEQUENCE [LARGE SCALE GENOMIC DNA]</scope>
    <source>
        <strain evidence="4 5">LSU 92-RS-03</strain>
    </source>
</reference>
<dbReference type="PANTHER" id="PTHR15696:SF0">
    <property type="entry name" value="TELOMERASE-BINDING PROTEIN EST1A"/>
    <property type="match status" value="1"/>
</dbReference>
<feature type="domain" description="PIN" evidence="3">
    <location>
        <begin position="444"/>
        <end position="557"/>
    </location>
</feature>
<dbReference type="Gene3D" id="3.40.50.1010">
    <property type="entry name" value="5'-nuclease"/>
    <property type="match status" value="1"/>
</dbReference>
<dbReference type="GO" id="GO:0005697">
    <property type="term" value="C:telomerase holoenzyme complex"/>
    <property type="evidence" value="ECO:0007669"/>
    <property type="project" value="TreeGrafter"/>
</dbReference>
<dbReference type="EMBL" id="PJQM01002814">
    <property type="protein sequence ID" value="RCH92605.1"/>
    <property type="molecule type" value="Genomic_DNA"/>
</dbReference>
<dbReference type="Pfam" id="PF10373">
    <property type="entry name" value="EST1_DNA_bind"/>
    <property type="match status" value="1"/>
</dbReference>
<keyword evidence="5" id="KW-1185">Reference proteome</keyword>
<protein>
    <recommendedName>
        <fullName evidence="6">PIN domain-containing protein</fullName>
    </recommendedName>
</protein>
<evidence type="ECO:0000256" key="1">
    <source>
        <dbReference type="SAM" id="MobiDB-lite"/>
    </source>
</evidence>
<evidence type="ECO:0000313" key="5">
    <source>
        <dbReference type="Proteomes" id="UP000253551"/>
    </source>
</evidence>
<comment type="caution">
    <text evidence="4">The sequence shown here is derived from an EMBL/GenBank/DDBJ whole genome shotgun (WGS) entry which is preliminary data.</text>
</comment>
<dbReference type="STRING" id="4846.A0A367JRU8"/>
<dbReference type="InterPro" id="IPR002716">
    <property type="entry name" value="PIN_dom"/>
</dbReference>
<dbReference type="Proteomes" id="UP000253551">
    <property type="component" value="Unassembled WGS sequence"/>
</dbReference>
<name>A0A367JRU8_RHIST</name>
<dbReference type="GO" id="GO:0000184">
    <property type="term" value="P:nuclear-transcribed mRNA catabolic process, nonsense-mediated decay"/>
    <property type="evidence" value="ECO:0007669"/>
    <property type="project" value="TreeGrafter"/>
</dbReference>
<evidence type="ECO:0000313" key="4">
    <source>
        <dbReference type="EMBL" id="RCH92605.1"/>
    </source>
</evidence>
<dbReference type="InterPro" id="IPR018834">
    <property type="entry name" value="DNA/RNA-bd_Est1-type"/>
</dbReference>
<dbReference type="OrthoDB" id="69928at2759"/>
<dbReference type="Pfam" id="PF13638">
    <property type="entry name" value="PIN_4"/>
    <property type="match status" value="1"/>
</dbReference>
<feature type="compositionally biased region" description="Low complexity" evidence="1">
    <location>
        <begin position="572"/>
        <end position="584"/>
    </location>
</feature>